<dbReference type="AlphaFoldDB" id="A0A7C3SK89"/>
<keyword evidence="12 14" id="KW-0479">Metal-binding</keyword>
<dbReference type="PANTHER" id="PTHR22926">
    <property type="entry name" value="PHOSPHO-N-ACETYLMURAMOYL-PENTAPEPTIDE-TRANSFERASE"/>
    <property type="match status" value="1"/>
</dbReference>
<dbReference type="PANTHER" id="PTHR22926:SF5">
    <property type="entry name" value="PHOSPHO-N-ACETYLMURAMOYL-PENTAPEPTIDE-TRANSFERASE HOMOLOG"/>
    <property type="match status" value="1"/>
</dbReference>
<feature type="transmembrane region" description="Helical" evidence="12">
    <location>
        <begin position="261"/>
        <end position="280"/>
    </location>
</feature>
<gene>
    <name evidence="12" type="primary">mraY</name>
    <name evidence="15" type="ORF">ENV62_10690</name>
</gene>
<evidence type="ECO:0000256" key="1">
    <source>
        <dbReference type="ARBA" id="ARBA00004141"/>
    </source>
</evidence>
<feature type="transmembrane region" description="Helical" evidence="12">
    <location>
        <begin position="134"/>
        <end position="150"/>
    </location>
</feature>
<reference evidence="15" key="1">
    <citation type="journal article" date="2020" name="mSystems">
        <title>Genome- and Community-Level Interaction Insights into Carbon Utilization and Element Cycling Functions of Hydrothermarchaeota in Hydrothermal Sediment.</title>
        <authorList>
            <person name="Zhou Z."/>
            <person name="Liu Y."/>
            <person name="Xu W."/>
            <person name="Pan J."/>
            <person name="Luo Z.H."/>
            <person name="Li M."/>
        </authorList>
    </citation>
    <scope>NUCLEOTIDE SEQUENCE [LARGE SCALE GENOMIC DNA]</scope>
    <source>
        <strain evidence="15">SpSt-776</strain>
    </source>
</reference>
<keyword evidence="4 12" id="KW-0808">Transferase</keyword>
<dbReference type="Pfam" id="PF10555">
    <property type="entry name" value="MraY_sig1"/>
    <property type="match status" value="1"/>
</dbReference>
<dbReference type="PROSITE" id="PS01348">
    <property type="entry name" value="MRAY_2"/>
    <property type="match status" value="1"/>
</dbReference>
<comment type="similarity">
    <text evidence="2 12">Belongs to the glycosyltransferase 4 family. MraY subfamily.</text>
</comment>
<dbReference type="UniPathway" id="UPA00219"/>
<comment type="function">
    <text evidence="12">Catalyzes the initial step of the lipid cycle reactions in the biosynthesis of the cell wall peptidoglycan: transfers peptidoglycan precursor phospho-MurNAc-pentapeptide from UDP-MurNAc-pentapeptide onto the lipid carrier undecaprenyl phosphate, yielding undecaprenyl-pyrophosphoryl-MurNAc-pentapeptide, known as lipid I.</text>
</comment>
<dbReference type="GO" id="GO:0009252">
    <property type="term" value="P:peptidoglycan biosynthetic process"/>
    <property type="evidence" value="ECO:0007669"/>
    <property type="project" value="UniProtKB-UniRule"/>
</dbReference>
<evidence type="ECO:0000256" key="3">
    <source>
        <dbReference type="ARBA" id="ARBA00022618"/>
    </source>
</evidence>
<evidence type="ECO:0000256" key="6">
    <source>
        <dbReference type="ARBA" id="ARBA00022960"/>
    </source>
</evidence>
<evidence type="ECO:0000256" key="12">
    <source>
        <dbReference type="HAMAP-Rule" id="MF_00038"/>
    </source>
</evidence>
<dbReference type="InterPro" id="IPR018480">
    <property type="entry name" value="PNAcMuramoyl-5peptid_Trfase_CS"/>
</dbReference>
<keyword evidence="7 12" id="KW-0573">Peptidoglycan synthesis</keyword>
<comment type="catalytic activity">
    <reaction evidence="12">
        <text>UDP-N-acetyl-alpha-D-muramoyl-L-alanyl-gamma-D-glutamyl-meso-2,6-diaminopimeloyl-D-alanyl-D-alanine + di-trans,octa-cis-undecaprenyl phosphate = di-trans,octa-cis-undecaprenyl diphospho-N-acetyl-alpha-D-muramoyl-L-alanyl-D-glutamyl-meso-2,6-diaminopimeloyl-D-alanyl-D-alanine + UMP</text>
        <dbReference type="Rhea" id="RHEA:28386"/>
        <dbReference type="ChEBI" id="CHEBI:57865"/>
        <dbReference type="ChEBI" id="CHEBI:60392"/>
        <dbReference type="ChEBI" id="CHEBI:61386"/>
        <dbReference type="ChEBI" id="CHEBI:61387"/>
        <dbReference type="EC" id="2.7.8.13"/>
    </reaction>
</comment>
<feature type="transmembrane region" description="Helical" evidence="12">
    <location>
        <begin position="96"/>
        <end position="114"/>
    </location>
</feature>
<feature type="binding site" evidence="14">
    <location>
        <position position="190"/>
    </location>
    <ligand>
        <name>Mg(2+)</name>
        <dbReference type="ChEBI" id="CHEBI:18420"/>
    </ligand>
</feature>
<dbReference type="GO" id="GO:0046872">
    <property type="term" value="F:metal ion binding"/>
    <property type="evidence" value="ECO:0007669"/>
    <property type="project" value="UniProtKB-KW"/>
</dbReference>
<comment type="pathway">
    <text evidence="12">Cell wall biogenesis; peptidoglycan biosynthesis.</text>
</comment>
<dbReference type="NCBIfam" id="TIGR00445">
    <property type="entry name" value="mraY"/>
    <property type="match status" value="1"/>
</dbReference>
<dbReference type="PROSITE" id="PS01347">
    <property type="entry name" value="MRAY_1"/>
    <property type="match status" value="1"/>
</dbReference>
<evidence type="ECO:0000256" key="5">
    <source>
        <dbReference type="ARBA" id="ARBA00022692"/>
    </source>
</evidence>
<feature type="transmembrane region" description="Helical" evidence="12">
    <location>
        <begin position="237"/>
        <end position="254"/>
    </location>
</feature>
<keyword evidence="8 12" id="KW-1133">Transmembrane helix</keyword>
<protein>
    <recommendedName>
        <fullName evidence="12 13">Phospho-N-acetylmuramoyl-pentapeptide-transferase</fullName>
        <ecNumber evidence="12 13">2.7.8.13</ecNumber>
    </recommendedName>
    <alternativeName>
        <fullName evidence="12">UDP-MurNAc-pentapeptide phosphotransferase</fullName>
    </alternativeName>
</protein>
<feature type="transmembrane region" description="Helical" evidence="12">
    <location>
        <begin position="22"/>
        <end position="45"/>
    </location>
</feature>
<keyword evidence="6 12" id="KW-0133">Cell shape</keyword>
<evidence type="ECO:0000313" key="15">
    <source>
        <dbReference type="EMBL" id="HGB15686.1"/>
    </source>
</evidence>
<keyword evidence="5 12" id="KW-0812">Transmembrane</keyword>
<dbReference type="GO" id="GO:0051301">
    <property type="term" value="P:cell division"/>
    <property type="evidence" value="ECO:0007669"/>
    <property type="project" value="UniProtKB-KW"/>
</dbReference>
<keyword evidence="12" id="KW-1003">Cell membrane</keyword>
<evidence type="ECO:0000256" key="2">
    <source>
        <dbReference type="ARBA" id="ARBA00005583"/>
    </source>
</evidence>
<feature type="transmembrane region" description="Helical" evidence="12">
    <location>
        <begin position="66"/>
        <end position="90"/>
    </location>
</feature>
<name>A0A7C3SK89_9BACT</name>
<comment type="cofactor">
    <cofactor evidence="12 14">
        <name>Mg(2+)</name>
        <dbReference type="ChEBI" id="CHEBI:18420"/>
    </cofactor>
</comment>
<dbReference type="GO" id="GO:0008360">
    <property type="term" value="P:regulation of cell shape"/>
    <property type="evidence" value="ECO:0007669"/>
    <property type="project" value="UniProtKB-KW"/>
</dbReference>
<comment type="subcellular location">
    <subcellularLocation>
        <location evidence="12">Cell membrane</location>
        <topology evidence="12">Multi-pass membrane protein</topology>
    </subcellularLocation>
    <subcellularLocation>
        <location evidence="1">Membrane</location>
        <topology evidence="1">Multi-pass membrane protein</topology>
    </subcellularLocation>
</comment>
<dbReference type="EC" id="2.7.8.13" evidence="12 13"/>
<dbReference type="InterPro" id="IPR003524">
    <property type="entry name" value="PNAcMuramoyl-5peptid_Trfase"/>
</dbReference>
<comment type="caution">
    <text evidence="15">The sequence shown here is derived from an EMBL/GenBank/DDBJ whole genome shotgun (WGS) entry which is preliminary data.</text>
</comment>
<keyword evidence="11 12" id="KW-0961">Cell wall biogenesis/degradation</keyword>
<evidence type="ECO:0000256" key="8">
    <source>
        <dbReference type="ARBA" id="ARBA00022989"/>
    </source>
</evidence>
<keyword evidence="3 12" id="KW-0132">Cell division</keyword>
<keyword evidence="9 12" id="KW-0472">Membrane</keyword>
<dbReference type="Pfam" id="PF00953">
    <property type="entry name" value="Glycos_transf_4"/>
    <property type="match status" value="1"/>
</dbReference>
<dbReference type="HAMAP" id="MF_00038">
    <property type="entry name" value="MraY"/>
    <property type="match status" value="1"/>
</dbReference>
<feature type="transmembrane region" description="Helical" evidence="12">
    <location>
        <begin position="337"/>
        <end position="356"/>
    </location>
</feature>
<evidence type="ECO:0000256" key="13">
    <source>
        <dbReference type="NCBIfam" id="TIGR00445"/>
    </source>
</evidence>
<evidence type="ECO:0000256" key="11">
    <source>
        <dbReference type="ARBA" id="ARBA00023316"/>
    </source>
</evidence>
<keyword evidence="12 14" id="KW-0460">Magnesium</keyword>
<dbReference type="EMBL" id="DTHB01000060">
    <property type="protein sequence ID" value="HGB15686.1"/>
    <property type="molecule type" value="Genomic_DNA"/>
</dbReference>
<evidence type="ECO:0000256" key="7">
    <source>
        <dbReference type="ARBA" id="ARBA00022984"/>
    </source>
</evidence>
<dbReference type="CDD" id="cd06852">
    <property type="entry name" value="GT_MraY"/>
    <property type="match status" value="1"/>
</dbReference>
<feature type="binding site" evidence="14">
    <location>
        <position position="265"/>
    </location>
    <ligand>
        <name>Mg(2+)</name>
        <dbReference type="ChEBI" id="CHEBI:18420"/>
    </ligand>
</feature>
<feature type="transmembrane region" description="Helical" evidence="12">
    <location>
        <begin position="198"/>
        <end position="217"/>
    </location>
</feature>
<dbReference type="GO" id="GO:0005886">
    <property type="term" value="C:plasma membrane"/>
    <property type="evidence" value="ECO:0007669"/>
    <property type="project" value="UniProtKB-SubCell"/>
</dbReference>
<dbReference type="InterPro" id="IPR000715">
    <property type="entry name" value="Glycosyl_transferase_4"/>
</dbReference>
<proteinExistence type="inferred from homology"/>
<organism evidence="15">
    <name type="scientific">Desulfobacca acetoxidans</name>
    <dbReference type="NCBI Taxonomy" id="60893"/>
    <lineage>
        <taxon>Bacteria</taxon>
        <taxon>Pseudomonadati</taxon>
        <taxon>Thermodesulfobacteriota</taxon>
        <taxon>Desulfobaccia</taxon>
        <taxon>Desulfobaccales</taxon>
        <taxon>Desulfobaccaceae</taxon>
        <taxon>Desulfobacca</taxon>
    </lineage>
</organism>
<evidence type="ECO:0000256" key="14">
    <source>
        <dbReference type="PIRSR" id="PIRSR600715-1"/>
    </source>
</evidence>
<evidence type="ECO:0000256" key="9">
    <source>
        <dbReference type="ARBA" id="ARBA00023136"/>
    </source>
</evidence>
<feature type="transmembrane region" description="Helical" evidence="12">
    <location>
        <begin position="170"/>
        <end position="191"/>
    </location>
</feature>
<accession>A0A7C3SK89</accession>
<dbReference type="GO" id="GO:0008963">
    <property type="term" value="F:phospho-N-acetylmuramoyl-pentapeptide-transferase activity"/>
    <property type="evidence" value="ECO:0007669"/>
    <property type="project" value="UniProtKB-UniRule"/>
</dbReference>
<feature type="transmembrane region" description="Helical" evidence="12">
    <location>
        <begin position="286"/>
        <end position="309"/>
    </location>
</feature>
<dbReference type="GO" id="GO:0071555">
    <property type="term" value="P:cell wall organization"/>
    <property type="evidence" value="ECO:0007669"/>
    <property type="project" value="UniProtKB-KW"/>
</dbReference>
<sequence length="359" mass="39763">MLYHLLYPLKSVFGGFNVFRYITFRSIFAVLTALMICLIIGPWCIRKLKALQIGQFIREDGPQSHHAKAGTPTMGGLMILFAMLTSTLLWADLTNYYIWLMIFVALGFGFIGFLDDYLKVIKKRNRGLTGRAKLFWQTGVALIVALWFFIYPEFQTTLTIPFFKELQPDLSWGFIPLAVFIIVGTANAVNLTDGLDGLAIGPVTIAAGFYLIFAYLAGHARIAAYLQIPYVRGVGELSVFLGALVGAGIGFLWFNAYPAQVFMGDVGALALGGILGSVAIATKQEILLVLVGGLFVVEALSVIMQVGFFKMTNGRRIFRMAPIHHHFELKGWPEPKVIVRFWIIAIVLGLLSLSALKLR</sequence>
<evidence type="ECO:0000256" key="4">
    <source>
        <dbReference type="ARBA" id="ARBA00022679"/>
    </source>
</evidence>
<evidence type="ECO:0000256" key="10">
    <source>
        <dbReference type="ARBA" id="ARBA00023306"/>
    </source>
</evidence>
<keyword evidence="10 12" id="KW-0131">Cell cycle</keyword>